<dbReference type="Proteomes" id="UP000299102">
    <property type="component" value="Unassembled WGS sequence"/>
</dbReference>
<accession>A0A4C1UZT3</accession>
<dbReference type="AlphaFoldDB" id="A0A4C1UZT3"/>
<feature type="compositionally biased region" description="Basic residues" evidence="1">
    <location>
        <begin position="1"/>
        <end position="16"/>
    </location>
</feature>
<organism evidence="2 3">
    <name type="scientific">Eumeta variegata</name>
    <name type="common">Bagworm moth</name>
    <name type="synonym">Eumeta japonica</name>
    <dbReference type="NCBI Taxonomy" id="151549"/>
    <lineage>
        <taxon>Eukaryota</taxon>
        <taxon>Metazoa</taxon>
        <taxon>Ecdysozoa</taxon>
        <taxon>Arthropoda</taxon>
        <taxon>Hexapoda</taxon>
        <taxon>Insecta</taxon>
        <taxon>Pterygota</taxon>
        <taxon>Neoptera</taxon>
        <taxon>Endopterygota</taxon>
        <taxon>Lepidoptera</taxon>
        <taxon>Glossata</taxon>
        <taxon>Ditrysia</taxon>
        <taxon>Tineoidea</taxon>
        <taxon>Psychidae</taxon>
        <taxon>Oiketicinae</taxon>
        <taxon>Eumeta</taxon>
    </lineage>
</organism>
<dbReference type="EMBL" id="BGZK01000247">
    <property type="protein sequence ID" value="GBP31526.1"/>
    <property type="molecule type" value="Genomic_DNA"/>
</dbReference>
<reference evidence="2 3" key="1">
    <citation type="journal article" date="2019" name="Commun. Biol.">
        <title>The bagworm genome reveals a unique fibroin gene that provides high tensile strength.</title>
        <authorList>
            <person name="Kono N."/>
            <person name="Nakamura H."/>
            <person name="Ohtoshi R."/>
            <person name="Tomita M."/>
            <person name="Numata K."/>
            <person name="Arakawa K."/>
        </authorList>
    </citation>
    <scope>NUCLEOTIDE SEQUENCE [LARGE SCALE GENOMIC DNA]</scope>
</reference>
<evidence type="ECO:0000313" key="3">
    <source>
        <dbReference type="Proteomes" id="UP000299102"/>
    </source>
</evidence>
<comment type="caution">
    <text evidence="2">The sequence shown here is derived from an EMBL/GenBank/DDBJ whole genome shotgun (WGS) entry which is preliminary data.</text>
</comment>
<sequence length="89" mass="10290">MLQHIAGKRQKHRHAKKVDPPLGAALGCTINYFASTLKRGHISGERAPLELKRLPRREQLILLKQAWRVRKHWRVTNLRTVLSGAWPRA</sequence>
<evidence type="ECO:0000256" key="1">
    <source>
        <dbReference type="SAM" id="MobiDB-lite"/>
    </source>
</evidence>
<gene>
    <name evidence="2" type="ORF">EVAR_84638_1</name>
</gene>
<keyword evidence="3" id="KW-1185">Reference proteome</keyword>
<proteinExistence type="predicted"/>
<feature type="region of interest" description="Disordered" evidence="1">
    <location>
        <begin position="1"/>
        <end position="20"/>
    </location>
</feature>
<evidence type="ECO:0000313" key="2">
    <source>
        <dbReference type="EMBL" id="GBP31526.1"/>
    </source>
</evidence>
<name>A0A4C1UZT3_EUMVA</name>
<protein>
    <submittedName>
        <fullName evidence="2">Uncharacterized protein</fullName>
    </submittedName>
</protein>